<dbReference type="eggNOG" id="KOG2455">
    <property type="taxonomic scope" value="Eukaryota"/>
</dbReference>
<evidence type="ECO:0000256" key="6">
    <source>
        <dbReference type="PROSITE-ProRule" id="PRU10007"/>
    </source>
</evidence>
<evidence type="ECO:0000256" key="7">
    <source>
        <dbReference type="RuleBase" id="RU003345"/>
    </source>
</evidence>
<evidence type="ECO:0000259" key="8">
    <source>
        <dbReference type="Pfam" id="PF00171"/>
    </source>
</evidence>
<dbReference type="HOGENOM" id="CLU_005391_4_0_1"/>
<dbReference type="PROSITE" id="PS00070">
    <property type="entry name" value="ALDEHYDE_DEHYDR_CYS"/>
    <property type="match status" value="1"/>
</dbReference>
<organism evidence="9 10">
    <name type="scientific">Coniosporium apollinis (strain CBS 100218)</name>
    <name type="common">Rock-inhabiting black yeast</name>
    <dbReference type="NCBI Taxonomy" id="1168221"/>
    <lineage>
        <taxon>Eukaryota</taxon>
        <taxon>Fungi</taxon>
        <taxon>Dikarya</taxon>
        <taxon>Ascomycota</taxon>
        <taxon>Pezizomycotina</taxon>
        <taxon>Dothideomycetes</taxon>
        <taxon>Dothideomycetes incertae sedis</taxon>
        <taxon>Coniosporium</taxon>
    </lineage>
</organism>
<dbReference type="InterPro" id="IPR050485">
    <property type="entry name" value="Proline_metab_enzyme"/>
</dbReference>
<dbReference type="PANTHER" id="PTHR42862">
    <property type="entry name" value="DELTA-1-PYRROLINE-5-CARBOXYLATE DEHYDROGENASE 1, ISOFORM A-RELATED"/>
    <property type="match status" value="1"/>
</dbReference>
<evidence type="ECO:0000256" key="3">
    <source>
        <dbReference type="ARBA" id="ARBA00023002"/>
    </source>
</evidence>
<dbReference type="Proteomes" id="UP000016924">
    <property type="component" value="Unassembled WGS sequence"/>
</dbReference>
<keyword evidence="3 7" id="KW-0560">Oxidoreductase</keyword>
<feature type="active site" evidence="6">
    <location>
        <position position="174"/>
    </location>
</feature>
<proteinExistence type="inferred from homology"/>
<dbReference type="SUPFAM" id="SSF53720">
    <property type="entry name" value="ALDH-like"/>
    <property type="match status" value="1"/>
</dbReference>
<dbReference type="Gene3D" id="3.40.605.10">
    <property type="entry name" value="Aldehyde Dehydrogenase, Chain A, domain 1"/>
    <property type="match status" value="1"/>
</dbReference>
<dbReference type="RefSeq" id="XP_007777914.1">
    <property type="nucleotide sequence ID" value="XM_007779724.1"/>
</dbReference>
<keyword evidence="4" id="KW-0520">NAD</keyword>
<dbReference type="EC" id="1.2.1.88" evidence="2"/>
<comment type="similarity">
    <text evidence="7">Belongs to the aldehyde dehydrogenase family.</text>
</comment>
<dbReference type="InterPro" id="IPR016162">
    <property type="entry name" value="Ald_DH_N"/>
</dbReference>
<reference evidence="10" key="1">
    <citation type="submission" date="2012-06" db="EMBL/GenBank/DDBJ databases">
        <title>The genome sequence of Coniosporium apollinis CBS 100218.</title>
        <authorList>
            <consortium name="The Broad Institute Genome Sequencing Platform"/>
            <person name="Cuomo C."/>
            <person name="Gorbushina A."/>
            <person name="Noack S."/>
            <person name="Walker B."/>
            <person name="Young S.K."/>
            <person name="Zeng Q."/>
            <person name="Gargeya S."/>
            <person name="Fitzgerald M."/>
            <person name="Haas B."/>
            <person name="Abouelleil A."/>
            <person name="Alvarado L."/>
            <person name="Arachchi H.M."/>
            <person name="Berlin A.M."/>
            <person name="Chapman S.B."/>
            <person name="Goldberg J."/>
            <person name="Griggs A."/>
            <person name="Gujja S."/>
            <person name="Hansen M."/>
            <person name="Howarth C."/>
            <person name="Imamovic A."/>
            <person name="Larimer J."/>
            <person name="McCowan C."/>
            <person name="Montmayeur A."/>
            <person name="Murphy C."/>
            <person name="Neiman D."/>
            <person name="Pearson M."/>
            <person name="Priest M."/>
            <person name="Roberts A."/>
            <person name="Saif S."/>
            <person name="Shea T."/>
            <person name="Sisk P."/>
            <person name="Sykes S."/>
            <person name="Wortman J."/>
            <person name="Nusbaum C."/>
            <person name="Birren B."/>
        </authorList>
    </citation>
    <scope>NUCLEOTIDE SEQUENCE [LARGE SCALE GENOMIC DNA]</scope>
    <source>
        <strain evidence="10">CBS 100218</strain>
    </source>
</reference>
<comment type="catalytic activity">
    <reaction evidence="5">
        <text>L-glutamate 5-semialdehyde + NAD(+) + H2O = L-glutamate + NADH + 2 H(+)</text>
        <dbReference type="Rhea" id="RHEA:30235"/>
        <dbReference type="ChEBI" id="CHEBI:15377"/>
        <dbReference type="ChEBI" id="CHEBI:15378"/>
        <dbReference type="ChEBI" id="CHEBI:29985"/>
        <dbReference type="ChEBI" id="CHEBI:57540"/>
        <dbReference type="ChEBI" id="CHEBI:57945"/>
        <dbReference type="ChEBI" id="CHEBI:58066"/>
        <dbReference type="EC" id="1.2.1.88"/>
    </reaction>
</comment>
<gene>
    <name evidence="9" type="ORF">W97_01821</name>
</gene>
<dbReference type="Pfam" id="PF00171">
    <property type="entry name" value="Aldedh"/>
    <property type="match status" value="1"/>
</dbReference>
<dbReference type="InterPro" id="IPR015590">
    <property type="entry name" value="Aldehyde_DH_dom"/>
</dbReference>
<dbReference type="FunFam" id="3.40.309.10:FF:000005">
    <property type="entry name" value="1-pyrroline-5-carboxylate dehydrogenase 1"/>
    <property type="match status" value="1"/>
</dbReference>
<dbReference type="EMBL" id="JH767559">
    <property type="protein sequence ID" value="EON62597.1"/>
    <property type="molecule type" value="Genomic_DNA"/>
</dbReference>
<protein>
    <recommendedName>
        <fullName evidence="2">L-glutamate gamma-semialdehyde dehydrogenase</fullName>
        <ecNumber evidence="2">1.2.1.88</ecNumber>
    </recommendedName>
</protein>
<dbReference type="PROSITE" id="PS00687">
    <property type="entry name" value="ALDEHYDE_DEHYDR_GLU"/>
    <property type="match status" value="1"/>
</dbReference>
<dbReference type="STRING" id="1168221.R7YL21"/>
<evidence type="ECO:0000256" key="2">
    <source>
        <dbReference type="ARBA" id="ARBA00012884"/>
    </source>
</evidence>
<dbReference type="InterPro" id="IPR016163">
    <property type="entry name" value="Ald_DH_C"/>
</dbReference>
<dbReference type="OrthoDB" id="5322683at2759"/>
<dbReference type="InterPro" id="IPR029510">
    <property type="entry name" value="Ald_DH_CS_GLU"/>
</dbReference>
<name>R7YL21_CONA1</name>
<evidence type="ECO:0000256" key="5">
    <source>
        <dbReference type="ARBA" id="ARBA00048142"/>
    </source>
</evidence>
<accession>R7YL21</accession>
<evidence type="ECO:0000256" key="1">
    <source>
        <dbReference type="ARBA" id="ARBA00004786"/>
    </source>
</evidence>
<dbReference type="InterPro" id="IPR016161">
    <property type="entry name" value="Ald_DH/histidinol_DH"/>
</dbReference>
<dbReference type="GO" id="GO:0010133">
    <property type="term" value="P:L-proline catabolic process to L-glutamate"/>
    <property type="evidence" value="ECO:0007669"/>
    <property type="project" value="TreeGrafter"/>
</dbReference>
<evidence type="ECO:0000313" key="10">
    <source>
        <dbReference type="Proteomes" id="UP000016924"/>
    </source>
</evidence>
<feature type="domain" description="Aldehyde dehydrogenase" evidence="8">
    <location>
        <begin position="4"/>
        <end position="405"/>
    </location>
</feature>
<evidence type="ECO:0000256" key="4">
    <source>
        <dbReference type="ARBA" id="ARBA00023027"/>
    </source>
</evidence>
<dbReference type="OMA" id="KPFNEPN"/>
<keyword evidence="10" id="KW-1185">Reference proteome</keyword>
<dbReference type="InterPro" id="IPR016160">
    <property type="entry name" value="Ald_DH_CS_CYS"/>
</dbReference>
<dbReference type="GeneID" id="19899132"/>
<dbReference type="GO" id="GO:0005759">
    <property type="term" value="C:mitochondrial matrix"/>
    <property type="evidence" value="ECO:0007669"/>
    <property type="project" value="TreeGrafter"/>
</dbReference>
<evidence type="ECO:0000313" key="9">
    <source>
        <dbReference type="EMBL" id="EON62597.1"/>
    </source>
</evidence>
<comment type="pathway">
    <text evidence="1">Amino-acid degradation; L-proline degradation into L-glutamate; L-glutamate from L-proline: step 2/2.</text>
</comment>
<dbReference type="GO" id="GO:0003842">
    <property type="term" value="F:L-glutamate gamma-semialdehyde dehydrogenase activity"/>
    <property type="evidence" value="ECO:0007669"/>
    <property type="project" value="UniProtKB-EC"/>
</dbReference>
<dbReference type="PANTHER" id="PTHR42862:SF1">
    <property type="entry name" value="DELTA-1-PYRROLINE-5-CARBOXYLATE DEHYDROGENASE 2, ISOFORM A-RELATED"/>
    <property type="match status" value="1"/>
</dbReference>
<dbReference type="Gene3D" id="3.40.309.10">
    <property type="entry name" value="Aldehyde Dehydrogenase, Chain A, domain 2"/>
    <property type="match status" value="1"/>
</dbReference>
<dbReference type="AlphaFoldDB" id="R7YL21"/>
<sequence length="423" mass="46544">MAATMLGQGKNAWQAEIDAAAELADFYRFNVSYAEEIYSRQPTLNEKGQSGKTDWRPLEGFVYAVSPFNFTAIGGNLISGPALLGNVVLWKPSPSNIYASYLVYKILREAGLPPNVIQFINGDAELVTKVALEHRELSAINFTGSSDVFRSLYGKIADGVKAKKYRDFPRLVAETSGKNFHLIHQSADISNAVKHTIRASFEYSGQKCSACSRIYIPESRAKEFFSEMKQELSQVKMGHPEDFQSFLGPVINQAAFDKITSAMEKANKDNHLRLVVGGGYNSSEGYFIEPTIYTSDTLDHPLFDYELFGPVLVAYVYPDAEFDSLLGAIDKQGGNFALTGSIFANDQAAIRKAENELRYAAGNFYTNCKTTGAVIGQQSFGGARSSGTNDKAGSANMLMRFTAPRTLKEEYHSLNNVLYPSNA</sequence>